<reference evidence="2 3" key="1">
    <citation type="submission" date="2019-04" db="EMBL/GenBank/DDBJ databases">
        <title>Bacillus caeni sp. nov., a bacterium isolated from mangrove sediment.</title>
        <authorList>
            <person name="Huang H."/>
            <person name="Mo K."/>
            <person name="Hu Y."/>
        </authorList>
    </citation>
    <scope>NUCLEOTIDE SEQUENCE [LARGE SCALE GENOMIC DNA]</scope>
    <source>
        <strain evidence="2 3">HB172195</strain>
    </source>
</reference>
<name>A0A5R9F6T8_9BACL</name>
<sequence length="64" mass="7032">MAGVIFGIICIGLLLVISMVSRLLLVKKYSFHTASIIRKKNSAYLFGMMGFVCLLIGIGMALFF</sequence>
<proteinExistence type="predicted"/>
<feature type="transmembrane region" description="Helical" evidence="1">
    <location>
        <begin position="6"/>
        <end position="25"/>
    </location>
</feature>
<evidence type="ECO:0000313" key="2">
    <source>
        <dbReference type="EMBL" id="TLS38056.1"/>
    </source>
</evidence>
<dbReference type="Proteomes" id="UP000308230">
    <property type="component" value="Unassembled WGS sequence"/>
</dbReference>
<evidence type="ECO:0000256" key="1">
    <source>
        <dbReference type="SAM" id="Phobius"/>
    </source>
</evidence>
<organism evidence="2 3">
    <name type="scientific">Exobacillus caeni</name>
    <dbReference type="NCBI Taxonomy" id="2574798"/>
    <lineage>
        <taxon>Bacteria</taxon>
        <taxon>Bacillati</taxon>
        <taxon>Bacillota</taxon>
        <taxon>Bacilli</taxon>
        <taxon>Bacillales</taxon>
        <taxon>Guptibacillaceae</taxon>
        <taxon>Exobacillus</taxon>
    </lineage>
</organism>
<keyword evidence="1" id="KW-0472">Membrane</keyword>
<comment type="caution">
    <text evidence="2">The sequence shown here is derived from an EMBL/GenBank/DDBJ whole genome shotgun (WGS) entry which is preliminary data.</text>
</comment>
<gene>
    <name evidence="2" type="ORF">FCL54_05795</name>
</gene>
<feature type="transmembrane region" description="Helical" evidence="1">
    <location>
        <begin position="45"/>
        <end position="63"/>
    </location>
</feature>
<evidence type="ECO:0000313" key="3">
    <source>
        <dbReference type="Proteomes" id="UP000308230"/>
    </source>
</evidence>
<dbReference type="EMBL" id="SWLG01000004">
    <property type="protein sequence ID" value="TLS38056.1"/>
    <property type="molecule type" value="Genomic_DNA"/>
</dbReference>
<accession>A0A5R9F6T8</accession>
<keyword evidence="3" id="KW-1185">Reference proteome</keyword>
<dbReference type="AlphaFoldDB" id="A0A5R9F6T8"/>
<keyword evidence="1" id="KW-0812">Transmembrane</keyword>
<keyword evidence="1" id="KW-1133">Transmembrane helix</keyword>
<protein>
    <submittedName>
        <fullName evidence="2">Uncharacterized protein</fullName>
    </submittedName>
</protein>
<dbReference type="RefSeq" id="WP_138124143.1">
    <property type="nucleotide sequence ID" value="NZ_SWLG01000004.1"/>
</dbReference>
<dbReference type="OrthoDB" id="9893136at2"/>